<evidence type="ECO:0000313" key="2">
    <source>
        <dbReference type="EMBL" id="HIQ72423.1"/>
    </source>
</evidence>
<evidence type="ECO:0000256" key="1">
    <source>
        <dbReference type="SAM" id="MobiDB-lite"/>
    </source>
</evidence>
<name>A0A9D1CRQ8_9FIRM</name>
<feature type="region of interest" description="Disordered" evidence="1">
    <location>
        <begin position="50"/>
        <end position="78"/>
    </location>
</feature>
<gene>
    <name evidence="2" type="ORF">IAB73_09480</name>
</gene>
<evidence type="ECO:0000313" key="3">
    <source>
        <dbReference type="Proteomes" id="UP000886887"/>
    </source>
</evidence>
<organism evidence="2 3">
    <name type="scientific">Candidatus Onthenecus intestinigallinarum</name>
    <dbReference type="NCBI Taxonomy" id="2840875"/>
    <lineage>
        <taxon>Bacteria</taxon>
        <taxon>Bacillati</taxon>
        <taxon>Bacillota</taxon>
        <taxon>Clostridia</taxon>
        <taxon>Eubacteriales</taxon>
        <taxon>Candidatus Onthenecus</taxon>
    </lineage>
</organism>
<comment type="caution">
    <text evidence="2">The sequence shown here is derived from an EMBL/GenBank/DDBJ whole genome shotgun (WGS) entry which is preliminary data.</text>
</comment>
<proteinExistence type="predicted"/>
<protein>
    <submittedName>
        <fullName evidence="2">Uncharacterized protein</fullName>
    </submittedName>
</protein>
<dbReference type="Proteomes" id="UP000886887">
    <property type="component" value="Unassembled WGS sequence"/>
</dbReference>
<sequence>MRLHSLAARAWHPPLPQMLVKKIVKTGKKEGIWTGHIEYDTQLRRAGHLGLMRSLPQSDGRENQDDDEPGTDTAIDPG</sequence>
<reference evidence="2" key="1">
    <citation type="submission" date="2020-10" db="EMBL/GenBank/DDBJ databases">
        <authorList>
            <person name="Gilroy R."/>
        </authorList>
    </citation>
    <scope>NUCLEOTIDE SEQUENCE</scope>
    <source>
        <strain evidence="2">ChiSxjej2B14-6234</strain>
    </source>
</reference>
<dbReference type="EMBL" id="DVFJ01000035">
    <property type="protein sequence ID" value="HIQ72423.1"/>
    <property type="molecule type" value="Genomic_DNA"/>
</dbReference>
<dbReference type="AlphaFoldDB" id="A0A9D1CRQ8"/>
<accession>A0A9D1CRQ8</accession>
<reference evidence="2" key="2">
    <citation type="journal article" date="2021" name="PeerJ">
        <title>Extensive microbial diversity within the chicken gut microbiome revealed by metagenomics and culture.</title>
        <authorList>
            <person name="Gilroy R."/>
            <person name="Ravi A."/>
            <person name="Getino M."/>
            <person name="Pursley I."/>
            <person name="Horton D.L."/>
            <person name="Alikhan N.F."/>
            <person name="Baker D."/>
            <person name="Gharbi K."/>
            <person name="Hall N."/>
            <person name="Watson M."/>
            <person name="Adriaenssens E.M."/>
            <person name="Foster-Nyarko E."/>
            <person name="Jarju S."/>
            <person name="Secka A."/>
            <person name="Antonio M."/>
            <person name="Oren A."/>
            <person name="Chaudhuri R.R."/>
            <person name="La Ragione R."/>
            <person name="Hildebrand F."/>
            <person name="Pallen M.J."/>
        </authorList>
    </citation>
    <scope>NUCLEOTIDE SEQUENCE</scope>
    <source>
        <strain evidence="2">ChiSxjej2B14-6234</strain>
    </source>
</reference>